<dbReference type="CDD" id="cd00887">
    <property type="entry name" value="MoeA"/>
    <property type="match status" value="1"/>
</dbReference>
<dbReference type="SUPFAM" id="SSF63867">
    <property type="entry name" value="MoeA C-terminal domain-like"/>
    <property type="match status" value="1"/>
</dbReference>
<evidence type="ECO:0000313" key="5">
    <source>
        <dbReference type="EMBL" id="QKG91377.1"/>
    </source>
</evidence>
<dbReference type="RefSeq" id="WP_173228072.1">
    <property type="nucleotide sequence ID" value="NZ_CP053941.1"/>
</dbReference>
<organism evidence="5 6">
    <name type="scientific">Halorubrum salinarum</name>
    <dbReference type="NCBI Taxonomy" id="2739057"/>
    <lineage>
        <taxon>Archaea</taxon>
        <taxon>Methanobacteriati</taxon>
        <taxon>Methanobacteriota</taxon>
        <taxon>Stenosarchaea group</taxon>
        <taxon>Halobacteria</taxon>
        <taxon>Halobacteriales</taxon>
        <taxon>Haloferacaceae</taxon>
        <taxon>Halorubrum</taxon>
    </lineage>
</organism>
<dbReference type="InterPro" id="IPR005111">
    <property type="entry name" value="MoeA_C_domain_IV"/>
</dbReference>
<protein>
    <submittedName>
        <fullName evidence="5">Molybdopterin biosynthesis protein</fullName>
    </submittedName>
</protein>
<dbReference type="UniPathway" id="UPA00344"/>
<feature type="domain" description="MoaB/Mog" evidence="4">
    <location>
        <begin position="197"/>
        <end position="355"/>
    </location>
</feature>
<dbReference type="InterPro" id="IPR008284">
    <property type="entry name" value="MoCF_biosynth_CS"/>
</dbReference>
<keyword evidence="6" id="KW-1185">Reference proteome</keyword>
<keyword evidence="2" id="KW-0501">Molybdenum cofactor biosynthesis</keyword>
<gene>
    <name evidence="5" type="ORF">HPS36_00420</name>
</gene>
<evidence type="ECO:0000256" key="3">
    <source>
        <dbReference type="SAM" id="MobiDB-lite"/>
    </source>
</evidence>
<dbReference type="Pfam" id="PF12727">
    <property type="entry name" value="PBP_like"/>
    <property type="match status" value="1"/>
</dbReference>
<dbReference type="NCBIfam" id="TIGR00177">
    <property type="entry name" value="molyb_syn"/>
    <property type="match status" value="1"/>
</dbReference>
<dbReference type="NCBIfam" id="NF045515">
    <property type="entry name" value="Glp_gephyrin"/>
    <property type="match status" value="1"/>
</dbReference>
<dbReference type="InterPro" id="IPR036688">
    <property type="entry name" value="MoeA_C_domain_IV_sf"/>
</dbReference>
<dbReference type="SUPFAM" id="SSF53218">
    <property type="entry name" value="Molybdenum cofactor biosynthesis proteins"/>
    <property type="match status" value="1"/>
</dbReference>
<dbReference type="PANTHER" id="PTHR10192:SF5">
    <property type="entry name" value="GEPHYRIN"/>
    <property type="match status" value="1"/>
</dbReference>
<proteinExistence type="predicted"/>
<name>A0A7D4BNI5_9EURY</name>
<dbReference type="InterPro" id="IPR001453">
    <property type="entry name" value="MoaB/Mog_dom"/>
</dbReference>
<dbReference type="Pfam" id="PF03454">
    <property type="entry name" value="MoeA_C"/>
    <property type="match status" value="1"/>
</dbReference>
<dbReference type="Gene3D" id="2.40.340.10">
    <property type="entry name" value="MoeA, C-terminal, domain IV"/>
    <property type="match status" value="1"/>
</dbReference>
<evidence type="ECO:0000313" key="6">
    <source>
        <dbReference type="Proteomes" id="UP000505020"/>
    </source>
</evidence>
<dbReference type="AlphaFoldDB" id="A0A7D4BNI5"/>
<dbReference type="PANTHER" id="PTHR10192">
    <property type="entry name" value="MOLYBDOPTERIN BIOSYNTHESIS PROTEIN"/>
    <property type="match status" value="1"/>
</dbReference>
<reference evidence="5 6" key="1">
    <citation type="submission" date="2020-05" db="EMBL/GenBank/DDBJ databases">
        <title>Halorubrum RHB-C sp.nov., an extremely halophilic archaeon isolated from solar salt farm.</title>
        <authorList>
            <person name="Ho H."/>
            <person name="Danganan R.E."/>
            <person name="Dedeles G.R."/>
            <person name="Kim S.-G."/>
        </authorList>
    </citation>
    <scope>NUCLEOTIDE SEQUENCE [LARGE SCALE GENOMIC DNA]</scope>
    <source>
        <strain evidence="5 6">RHB-C</strain>
    </source>
</reference>
<dbReference type="InterPro" id="IPR036135">
    <property type="entry name" value="MoeA_linker/N_sf"/>
</dbReference>
<dbReference type="Proteomes" id="UP000505020">
    <property type="component" value="Chromosome"/>
</dbReference>
<evidence type="ECO:0000256" key="1">
    <source>
        <dbReference type="ARBA" id="ARBA00005046"/>
    </source>
</evidence>
<dbReference type="Gene3D" id="3.90.105.10">
    <property type="entry name" value="Molybdopterin biosynthesis moea protein, domain 2"/>
    <property type="match status" value="1"/>
</dbReference>
<dbReference type="Pfam" id="PF00994">
    <property type="entry name" value="MoCF_biosynth"/>
    <property type="match status" value="1"/>
</dbReference>
<dbReference type="InterPro" id="IPR038987">
    <property type="entry name" value="MoeA-like"/>
</dbReference>
<dbReference type="GeneID" id="55593420"/>
<dbReference type="GO" id="GO:0061599">
    <property type="term" value="F:molybdopterin molybdotransferase activity"/>
    <property type="evidence" value="ECO:0007669"/>
    <property type="project" value="TreeGrafter"/>
</dbReference>
<dbReference type="InterPro" id="IPR036425">
    <property type="entry name" value="MoaB/Mog-like_dom_sf"/>
</dbReference>
<feature type="compositionally biased region" description="Acidic residues" evidence="3">
    <location>
        <begin position="649"/>
        <end position="662"/>
    </location>
</feature>
<evidence type="ECO:0000256" key="2">
    <source>
        <dbReference type="ARBA" id="ARBA00023150"/>
    </source>
</evidence>
<sequence length="682" mass="71052">MSDRKEFRDLATPEAAREAIASLDLSPSPETVPLREARGRVLAERVDAAIDVPGFDRASMDGYAVRARDTFGADEADPAELDLVGAVHAGAAPDVTVEPGTCAEISTGAVMPDGADAVVMVERTDEVGGDDATDGDASRIAVRTSVAPGDHVMTAGTDIAAGARALGPGTRLTPREIGLLSALGVDEVPVEGRPRVGIVSTGDELVRPGEELDPERGEIYDVNSTTIAAGVEEAGGEPVLYPHAGDDYAEMERLLRRAADECDLVLSSGSTSASAVDVIYRVIEARGELLLHGVAVKPGKPMLVGRLDRSGDGADGDGQTGDAADAGESAYIGLPGYPVSALTIFRTFVAPAIREAAGRDEPATATVEGRMGVGERYGEGRLRLMPVGLLDLDDGNRPLVYPVDKGSGATTSLVEADGVVAVDPDTEYLDAGETVSVDLFSPDVRAPTLLGVGEDDPALNRLLDRLANPRYLAVGSREGLRRLRDGVPDVAVTAGPTDRDVDAAVLGGWTREWGLVVPDGNPDDVTGLADLVDRDLRLRNRPTVSGLRRSLDATLDDLAADRDADRRDLAERIDGYERTAKAFESPVRAVVAGDADAGLGLRETAERLGCDFVSLGEQSVAVRAAPDRADREPVAALAAALGTGAGDGVDADDDAAADEAEPPLDSILADLPGYSRNSRNEP</sequence>
<dbReference type="EMBL" id="CP053941">
    <property type="protein sequence ID" value="QKG91377.1"/>
    <property type="molecule type" value="Genomic_DNA"/>
</dbReference>
<dbReference type="Gene3D" id="3.40.980.10">
    <property type="entry name" value="MoaB/Mog-like domain"/>
    <property type="match status" value="1"/>
</dbReference>
<dbReference type="GO" id="GO:0005737">
    <property type="term" value="C:cytoplasm"/>
    <property type="evidence" value="ECO:0007669"/>
    <property type="project" value="TreeGrafter"/>
</dbReference>
<dbReference type="NCBIfam" id="NF011068">
    <property type="entry name" value="PRK14498.1"/>
    <property type="match status" value="1"/>
</dbReference>
<dbReference type="PROSITE" id="PS01079">
    <property type="entry name" value="MOCF_BIOSYNTHESIS_2"/>
    <property type="match status" value="1"/>
</dbReference>
<dbReference type="Pfam" id="PF03453">
    <property type="entry name" value="MoeA_N"/>
    <property type="match status" value="1"/>
</dbReference>
<evidence type="ECO:0000259" key="4">
    <source>
        <dbReference type="SMART" id="SM00852"/>
    </source>
</evidence>
<dbReference type="SUPFAM" id="SSF53850">
    <property type="entry name" value="Periplasmic binding protein-like II"/>
    <property type="match status" value="1"/>
</dbReference>
<dbReference type="SMART" id="SM00852">
    <property type="entry name" value="MoCF_biosynth"/>
    <property type="match status" value="1"/>
</dbReference>
<dbReference type="GO" id="GO:0006777">
    <property type="term" value="P:Mo-molybdopterin cofactor biosynthetic process"/>
    <property type="evidence" value="ECO:0007669"/>
    <property type="project" value="UniProtKB-KW"/>
</dbReference>
<dbReference type="InterPro" id="IPR005110">
    <property type="entry name" value="MoeA_linker/N"/>
</dbReference>
<accession>A0A7D4BNI5</accession>
<feature type="region of interest" description="Disordered" evidence="3">
    <location>
        <begin position="642"/>
        <end position="682"/>
    </location>
</feature>
<dbReference type="KEGG" id="hsai:HPS36_00420"/>
<dbReference type="FunFam" id="2.170.190.11:FF:000001">
    <property type="entry name" value="Molybdopterin molybdenumtransferase"/>
    <property type="match status" value="1"/>
</dbReference>
<dbReference type="SUPFAM" id="SSF63882">
    <property type="entry name" value="MoeA N-terminal region -like"/>
    <property type="match status" value="1"/>
</dbReference>
<dbReference type="Gene3D" id="2.170.190.11">
    <property type="entry name" value="Molybdopterin biosynthesis moea protein, domain 3"/>
    <property type="match status" value="1"/>
</dbReference>
<comment type="pathway">
    <text evidence="1">Cofactor biosynthesis; molybdopterin biosynthesis.</text>
</comment>
<dbReference type="InterPro" id="IPR024370">
    <property type="entry name" value="PBP_domain"/>
</dbReference>